<proteinExistence type="predicted"/>
<reference evidence="1 2" key="1">
    <citation type="submission" date="2023-07" db="EMBL/GenBank/DDBJ databases">
        <title>Sorghum-associated microbial communities from plants grown in Nebraska, USA.</title>
        <authorList>
            <person name="Schachtman D."/>
        </authorList>
    </citation>
    <scope>NUCLEOTIDE SEQUENCE [LARGE SCALE GENOMIC DNA]</scope>
    <source>
        <strain evidence="1 2">DS1709</strain>
    </source>
</reference>
<dbReference type="Proteomes" id="UP001184853">
    <property type="component" value="Unassembled WGS sequence"/>
</dbReference>
<dbReference type="EMBL" id="JAVDQS010000002">
    <property type="protein sequence ID" value="MDR6404265.1"/>
    <property type="molecule type" value="Genomic_DNA"/>
</dbReference>
<organism evidence="1 2">
    <name type="scientific">Chryseobacterium geocarposphaerae</name>
    <dbReference type="NCBI Taxonomy" id="1416776"/>
    <lineage>
        <taxon>Bacteria</taxon>
        <taxon>Pseudomonadati</taxon>
        <taxon>Bacteroidota</taxon>
        <taxon>Flavobacteriia</taxon>
        <taxon>Flavobacteriales</taxon>
        <taxon>Weeksellaceae</taxon>
        <taxon>Chryseobacterium group</taxon>
        <taxon>Chryseobacterium</taxon>
    </lineage>
</organism>
<evidence type="ECO:0008006" key="3">
    <source>
        <dbReference type="Google" id="ProtNLM"/>
    </source>
</evidence>
<accession>A0ABU1LCK2</accession>
<gene>
    <name evidence="1" type="ORF">J2781_001180</name>
</gene>
<keyword evidence="2" id="KW-1185">Reference proteome</keyword>
<evidence type="ECO:0000313" key="2">
    <source>
        <dbReference type="Proteomes" id="UP001184853"/>
    </source>
</evidence>
<sequence length="69" mass="7679">MKKLSKNQMVRMKGGLAQGAGNRIVSEVVTFNGYAGNPCKFGRYLTKRYTDGSYETYSIIGNLVESCYL</sequence>
<dbReference type="RefSeq" id="WP_115980806.1">
    <property type="nucleotide sequence ID" value="NZ_JAVDQS010000002.1"/>
</dbReference>
<protein>
    <recommendedName>
        <fullName evidence="3">Bacteriocin-like protein</fullName>
    </recommendedName>
</protein>
<name>A0ABU1LCK2_9FLAO</name>
<comment type="caution">
    <text evidence="1">The sequence shown here is derived from an EMBL/GenBank/DDBJ whole genome shotgun (WGS) entry which is preliminary data.</text>
</comment>
<evidence type="ECO:0000313" key="1">
    <source>
        <dbReference type="EMBL" id="MDR6404265.1"/>
    </source>
</evidence>